<keyword evidence="11" id="KW-0472">Membrane</keyword>
<evidence type="ECO:0000256" key="11">
    <source>
        <dbReference type="ARBA" id="ARBA00023136"/>
    </source>
</evidence>
<keyword evidence="8" id="KW-0735">Signal-anchor</keyword>
<keyword evidence="13" id="KW-0325">Glycoprotein</keyword>
<evidence type="ECO:0000256" key="4">
    <source>
        <dbReference type="ARBA" id="ARBA00022679"/>
    </source>
</evidence>
<evidence type="ECO:0000256" key="6">
    <source>
        <dbReference type="ARBA" id="ARBA00022723"/>
    </source>
</evidence>
<dbReference type="InterPro" id="IPR003406">
    <property type="entry name" value="Glyco_trans_14"/>
</dbReference>
<dbReference type="Proteomes" id="UP001373159">
    <property type="component" value="Unassembled WGS sequence"/>
</dbReference>
<organism evidence="15 16">
    <name type="scientific">Bifidobacterium favimelis</name>
    <dbReference type="NCBI Taxonomy" id="3122979"/>
    <lineage>
        <taxon>Bacteria</taxon>
        <taxon>Bacillati</taxon>
        <taxon>Actinomycetota</taxon>
        <taxon>Actinomycetes</taxon>
        <taxon>Bifidobacteriales</taxon>
        <taxon>Bifidobacteriaceae</taxon>
        <taxon>Bifidobacterium</taxon>
    </lineage>
</organism>
<dbReference type="PANTHER" id="PTHR46025">
    <property type="entry name" value="XYLOSYLTRANSFERASE OXT"/>
    <property type="match status" value="1"/>
</dbReference>
<dbReference type="EMBL" id="JBANBB010000001">
    <property type="protein sequence ID" value="MEK0306297.1"/>
    <property type="molecule type" value="Genomic_DNA"/>
</dbReference>
<evidence type="ECO:0000313" key="15">
    <source>
        <dbReference type="EMBL" id="MEK0306297.1"/>
    </source>
</evidence>
<evidence type="ECO:0000256" key="12">
    <source>
        <dbReference type="ARBA" id="ARBA00023157"/>
    </source>
</evidence>
<reference evidence="15 16" key="1">
    <citation type="submission" date="2024-02" db="EMBL/GenBank/DDBJ databases">
        <title>Bifidobacterium honeyensis sp. nov., isolated from the comb honey.</title>
        <authorList>
            <person name="Liu W."/>
            <person name="Li Y."/>
        </authorList>
    </citation>
    <scope>NUCLEOTIDE SEQUENCE [LARGE SCALE GENOMIC DNA]</scope>
    <source>
        <strain evidence="15 16">IMAU50988</strain>
    </source>
</reference>
<protein>
    <recommendedName>
        <fullName evidence="14">Peptide O-xylosyltransferase</fullName>
    </recommendedName>
</protein>
<keyword evidence="7" id="KW-0256">Endoplasmic reticulum</keyword>
<keyword evidence="9" id="KW-1133">Transmembrane helix</keyword>
<keyword evidence="6" id="KW-0479">Metal-binding</keyword>
<gene>
    <name evidence="15" type="ORF">V8P97_02275</name>
</gene>
<evidence type="ECO:0000256" key="3">
    <source>
        <dbReference type="ARBA" id="ARBA00022676"/>
    </source>
</evidence>
<keyword evidence="10" id="KW-0333">Golgi apparatus</keyword>
<proteinExistence type="predicted"/>
<dbReference type="RefSeq" id="WP_340468814.1">
    <property type="nucleotide sequence ID" value="NZ_JBANBB010000001.1"/>
</dbReference>
<keyword evidence="3" id="KW-0328">Glycosyltransferase</keyword>
<comment type="subcellular location">
    <subcellularLocation>
        <location evidence="2">Endoplasmic reticulum membrane</location>
        <topology evidence="2">Single-pass type II membrane protein</topology>
    </subcellularLocation>
    <subcellularLocation>
        <location evidence="1">Golgi apparatus membrane</location>
        <topology evidence="1">Single-pass type II membrane protein</topology>
    </subcellularLocation>
</comment>
<accession>A0ABU8ZM30</accession>
<evidence type="ECO:0000256" key="8">
    <source>
        <dbReference type="ARBA" id="ARBA00022968"/>
    </source>
</evidence>
<keyword evidence="4" id="KW-0808">Transferase</keyword>
<evidence type="ECO:0000256" key="14">
    <source>
        <dbReference type="ARBA" id="ARBA00042865"/>
    </source>
</evidence>
<sequence>MADRNACQLGKLLTALDDPRYDIFLHIDAKSRLGKTFRPECYVHQAGIQLIPPMKVYWGGYSQVECELALLRAATDSEHSYYHLISGLDLPLHSADDVISFFRRHRGTEYVSVEENESLGTLSAEAYNRVAWRYPLQNSIFGGRSLFHIRSCRAVQRLLRVDRIRERHMPLAKGPNWFSITDAFARYVLSESQTIRHMFKSALCPDELFMQTILINSPFAARSCDLKGYQNTRLIDWKRGGPYTFLQSDAEELANSPALFARKFDEVIDSRIIDEVIASDKRH</sequence>
<dbReference type="PANTHER" id="PTHR46025:SF3">
    <property type="entry name" value="XYLOSYLTRANSFERASE OXT"/>
    <property type="match status" value="1"/>
</dbReference>
<evidence type="ECO:0000256" key="1">
    <source>
        <dbReference type="ARBA" id="ARBA00004323"/>
    </source>
</evidence>
<evidence type="ECO:0000313" key="16">
    <source>
        <dbReference type="Proteomes" id="UP001373159"/>
    </source>
</evidence>
<name>A0ABU8ZM30_9BIFI</name>
<comment type="caution">
    <text evidence="15">The sequence shown here is derived from an EMBL/GenBank/DDBJ whole genome shotgun (WGS) entry which is preliminary data.</text>
</comment>
<keyword evidence="5" id="KW-0812">Transmembrane</keyword>
<evidence type="ECO:0000256" key="7">
    <source>
        <dbReference type="ARBA" id="ARBA00022824"/>
    </source>
</evidence>
<evidence type="ECO:0000256" key="9">
    <source>
        <dbReference type="ARBA" id="ARBA00022989"/>
    </source>
</evidence>
<evidence type="ECO:0000256" key="2">
    <source>
        <dbReference type="ARBA" id="ARBA00004648"/>
    </source>
</evidence>
<evidence type="ECO:0000256" key="10">
    <source>
        <dbReference type="ARBA" id="ARBA00023034"/>
    </source>
</evidence>
<keyword evidence="12" id="KW-1015">Disulfide bond</keyword>
<dbReference type="InterPro" id="IPR043538">
    <property type="entry name" value="XYLT"/>
</dbReference>
<evidence type="ECO:0000256" key="13">
    <source>
        <dbReference type="ARBA" id="ARBA00023180"/>
    </source>
</evidence>
<dbReference type="Pfam" id="PF02485">
    <property type="entry name" value="Branch"/>
    <property type="match status" value="1"/>
</dbReference>
<keyword evidence="16" id="KW-1185">Reference proteome</keyword>
<evidence type="ECO:0000256" key="5">
    <source>
        <dbReference type="ARBA" id="ARBA00022692"/>
    </source>
</evidence>